<feature type="signal peptide" evidence="1">
    <location>
        <begin position="1"/>
        <end position="18"/>
    </location>
</feature>
<dbReference type="OrthoDB" id="5332384at2759"/>
<organism evidence="2 3">
    <name type="scientific">Glonium stellatum</name>
    <dbReference type="NCBI Taxonomy" id="574774"/>
    <lineage>
        <taxon>Eukaryota</taxon>
        <taxon>Fungi</taxon>
        <taxon>Dikarya</taxon>
        <taxon>Ascomycota</taxon>
        <taxon>Pezizomycotina</taxon>
        <taxon>Dothideomycetes</taxon>
        <taxon>Pleosporomycetidae</taxon>
        <taxon>Gloniales</taxon>
        <taxon>Gloniaceae</taxon>
        <taxon>Glonium</taxon>
    </lineage>
</organism>
<reference evidence="2 3" key="1">
    <citation type="journal article" date="2016" name="Nat. Commun.">
        <title>Ectomycorrhizal ecology is imprinted in the genome of the dominant symbiotic fungus Cenococcum geophilum.</title>
        <authorList>
            <consortium name="DOE Joint Genome Institute"/>
            <person name="Peter M."/>
            <person name="Kohler A."/>
            <person name="Ohm R.A."/>
            <person name="Kuo A."/>
            <person name="Krutzmann J."/>
            <person name="Morin E."/>
            <person name="Arend M."/>
            <person name="Barry K.W."/>
            <person name="Binder M."/>
            <person name="Choi C."/>
            <person name="Clum A."/>
            <person name="Copeland A."/>
            <person name="Grisel N."/>
            <person name="Haridas S."/>
            <person name="Kipfer T."/>
            <person name="LaButti K."/>
            <person name="Lindquist E."/>
            <person name="Lipzen A."/>
            <person name="Maire R."/>
            <person name="Meier B."/>
            <person name="Mihaltcheva S."/>
            <person name="Molinier V."/>
            <person name="Murat C."/>
            <person name="Poggeler S."/>
            <person name="Quandt C.A."/>
            <person name="Sperisen C."/>
            <person name="Tritt A."/>
            <person name="Tisserant E."/>
            <person name="Crous P.W."/>
            <person name="Henrissat B."/>
            <person name="Nehls U."/>
            <person name="Egli S."/>
            <person name="Spatafora J.W."/>
            <person name="Grigoriev I.V."/>
            <person name="Martin F.M."/>
        </authorList>
    </citation>
    <scope>NUCLEOTIDE SEQUENCE [LARGE SCALE GENOMIC DNA]</scope>
    <source>
        <strain evidence="2 3">CBS 207.34</strain>
    </source>
</reference>
<proteinExistence type="predicted"/>
<accession>A0A8E2EVY9</accession>
<dbReference type="Proteomes" id="UP000250140">
    <property type="component" value="Unassembled WGS sequence"/>
</dbReference>
<gene>
    <name evidence="2" type="ORF">AOQ84DRAFT_390766</name>
</gene>
<sequence>MLFAVIATIASLAVSASASCTKMGYMTHTFYGYPDNSPPGPAIAHDCGRGYSAGGTGTYSDPLTFASATSEFSWCEIIYDPYTKKYLRMEDDCAQCETDWSNGIRHIDVWTGSTTVNGGQDQINCENALTPADRSQTIVRNPANTYPVDTTSLYVKGANPSCRTSHIYPSYNINDYCTT</sequence>
<dbReference type="EMBL" id="KV750249">
    <property type="protein sequence ID" value="OCL05610.1"/>
    <property type="molecule type" value="Genomic_DNA"/>
</dbReference>
<evidence type="ECO:0000256" key="1">
    <source>
        <dbReference type="SAM" id="SignalP"/>
    </source>
</evidence>
<dbReference type="AlphaFoldDB" id="A0A8E2EVY9"/>
<keyword evidence="3" id="KW-1185">Reference proteome</keyword>
<keyword evidence="1" id="KW-0732">Signal</keyword>
<evidence type="ECO:0000313" key="3">
    <source>
        <dbReference type="Proteomes" id="UP000250140"/>
    </source>
</evidence>
<name>A0A8E2EVY9_9PEZI</name>
<protein>
    <submittedName>
        <fullName evidence="2">Uncharacterized protein</fullName>
    </submittedName>
</protein>
<feature type="chain" id="PRO_5034071723" evidence="1">
    <location>
        <begin position="19"/>
        <end position="179"/>
    </location>
</feature>
<evidence type="ECO:0000313" key="2">
    <source>
        <dbReference type="EMBL" id="OCL05610.1"/>
    </source>
</evidence>